<feature type="transmembrane region" description="Helical" evidence="1">
    <location>
        <begin position="275"/>
        <end position="292"/>
    </location>
</feature>
<keyword evidence="1" id="KW-0812">Transmembrane</keyword>
<dbReference type="EMBL" id="JBHTAA010000001">
    <property type="protein sequence ID" value="MFC7202430.1"/>
    <property type="molecule type" value="Genomic_DNA"/>
</dbReference>
<proteinExistence type="predicted"/>
<evidence type="ECO:0000313" key="3">
    <source>
        <dbReference type="Proteomes" id="UP001596481"/>
    </source>
</evidence>
<sequence length="377" mass="40930">MRYRLAVVLAVLLGVSLLTSAALTPNTTAHDGPPTDDRLVQPTEGTYVWPYTSKSQSIDKRTLALTVIVHGDTERTKRLLTDPSSLNWSTAEGDDPVFDTSPWHPARGATRYTYLMSERDDRGKWVHSEYQLQDGTYLGTRTHLRAYPSPSGNWTAFQPHVEYWDWYRLRHTVTGVAPAARQLENDLRRQPVVSDVDRVYHGHRGGGSDGWTTVVGLAPAALVIAAAAPVVSRTQWETEQTDFVAFPLTLVALVLGVRVAGVAAEGLFPGVTPKLFAGLLYPVLVVGPLLLARHFARDMPANLAPLLAIVGLGAAFVLDMNALGVSKVSVDLVIHRAALASSLGAFAYGVALDDRRQKNAALVAWVMTLAASLFGFV</sequence>
<evidence type="ECO:0000313" key="2">
    <source>
        <dbReference type="EMBL" id="MFC7202430.1"/>
    </source>
</evidence>
<name>A0ABD5ZBF1_9EURY</name>
<evidence type="ECO:0000256" key="1">
    <source>
        <dbReference type="SAM" id="Phobius"/>
    </source>
</evidence>
<accession>A0ABD5ZBF1</accession>
<protein>
    <submittedName>
        <fullName evidence="2">Uncharacterized protein</fullName>
    </submittedName>
</protein>
<feature type="transmembrane region" description="Helical" evidence="1">
    <location>
        <begin position="332"/>
        <end position="352"/>
    </location>
</feature>
<feature type="transmembrane region" description="Helical" evidence="1">
    <location>
        <begin position="210"/>
        <end position="231"/>
    </location>
</feature>
<feature type="transmembrane region" description="Helical" evidence="1">
    <location>
        <begin position="359"/>
        <end position="376"/>
    </location>
</feature>
<keyword evidence="3" id="KW-1185">Reference proteome</keyword>
<dbReference type="Proteomes" id="UP001596481">
    <property type="component" value="Unassembled WGS sequence"/>
</dbReference>
<keyword evidence="1" id="KW-1133">Transmembrane helix</keyword>
<feature type="transmembrane region" description="Helical" evidence="1">
    <location>
        <begin position="243"/>
        <end position="263"/>
    </location>
</feature>
<keyword evidence="1" id="KW-0472">Membrane</keyword>
<feature type="transmembrane region" description="Helical" evidence="1">
    <location>
        <begin position="304"/>
        <end position="326"/>
    </location>
</feature>
<gene>
    <name evidence="2" type="ORF">ACFQJC_02810</name>
</gene>
<organism evidence="2 3">
    <name type="scientific">Haloferax namakaokahaiae</name>
    <dbReference type="NCBI Taxonomy" id="1748331"/>
    <lineage>
        <taxon>Archaea</taxon>
        <taxon>Methanobacteriati</taxon>
        <taxon>Methanobacteriota</taxon>
        <taxon>Stenosarchaea group</taxon>
        <taxon>Halobacteria</taxon>
        <taxon>Halobacteriales</taxon>
        <taxon>Haloferacaceae</taxon>
        <taxon>Haloferax</taxon>
    </lineage>
</organism>
<dbReference type="AlphaFoldDB" id="A0ABD5ZBF1"/>
<dbReference type="RefSeq" id="WP_390221728.1">
    <property type="nucleotide sequence ID" value="NZ_JBHTAA010000001.1"/>
</dbReference>
<reference evidence="2 3" key="1">
    <citation type="journal article" date="2019" name="Int. J. Syst. Evol. Microbiol.">
        <title>The Global Catalogue of Microorganisms (GCM) 10K type strain sequencing project: providing services to taxonomists for standard genome sequencing and annotation.</title>
        <authorList>
            <consortium name="The Broad Institute Genomics Platform"/>
            <consortium name="The Broad Institute Genome Sequencing Center for Infectious Disease"/>
            <person name="Wu L."/>
            <person name="Ma J."/>
        </authorList>
    </citation>
    <scope>NUCLEOTIDE SEQUENCE [LARGE SCALE GENOMIC DNA]</scope>
    <source>
        <strain evidence="2 3">DSM 29988</strain>
    </source>
</reference>
<comment type="caution">
    <text evidence="2">The sequence shown here is derived from an EMBL/GenBank/DDBJ whole genome shotgun (WGS) entry which is preliminary data.</text>
</comment>